<evidence type="ECO:0000256" key="1">
    <source>
        <dbReference type="ARBA" id="ARBA00004191"/>
    </source>
</evidence>
<evidence type="ECO:0000256" key="10">
    <source>
        <dbReference type="ARBA" id="ARBA00038043"/>
    </source>
</evidence>
<gene>
    <name evidence="14" type="ORF">TIFTF001_005072</name>
</gene>
<dbReference type="GO" id="GO:0016020">
    <property type="term" value="C:membrane"/>
    <property type="evidence" value="ECO:0007669"/>
    <property type="project" value="UniProtKB-SubCell"/>
</dbReference>
<evidence type="ECO:0000259" key="13">
    <source>
        <dbReference type="PROSITE" id="PS50011"/>
    </source>
</evidence>
<evidence type="ECO:0000256" key="8">
    <source>
        <dbReference type="ARBA" id="ARBA00022989"/>
    </source>
</evidence>
<comment type="similarity">
    <text evidence="10">Belongs to the polygalacturonase-inhibiting protein family.</text>
</comment>
<accession>A0AA88CU73</accession>
<dbReference type="SUPFAM" id="SSF52058">
    <property type="entry name" value="L domain-like"/>
    <property type="match status" value="1"/>
</dbReference>
<dbReference type="InterPro" id="IPR000719">
    <property type="entry name" value="Prot_kinase_dom"/>
</dbReference>
<dbReference type="Gene3D" id="1.10.510.10">
    <property type="entry name" value="Transferase(Phosphotransferase) domain 1"/>
    <property type="match status" value="1"/>
</dbReference>
<dbReference type="Pfam" id="PF07714">
    <property type="entry name" value="PK_Tyr_Ser-Thr"/>
    <property type="match status" value="1"/>
</dbReference>
<dbReference type="InterPro" id="IPR032675">
    <property type="entry name" value="LRR_dom_sf"/>
</dbReference>
<dbReference type="PROSITE" id="PS50011">
    <property type="entry name" value="PROTEIN_KINASE_DOM"/>
    <property type="match status" value="1"/>
</dbReference>
<dbReference type="InterPro" id="IPR001245">
    <property type="entry name" value="Ser-Thr/Tyr_kinase_cat_dom"/>
</dbReference>
<keyword evidence="6 12" id="KW-0732">Signal</keyword>
<dbReference type="PROSITE" id="PS51450">
    <property type="entry name" value="LRR"/>
    <property type="match status" value="1"/>
</dbReference>
<dbReference type="Pfam" id="PF00560">
    <property type="entry name" value="LRR_1"/>
    <property type="match status" value="3"/>
</dbReference>
<dbReference type="Gene3D" id="3.80.10.10">
    <property type="entry name" value="Ribonuclease Inhibitor"/>
    <property type="match status" value="2"/>
</dbReference>
<evidence type="ECO:0000256" key="11">
    <source>
        <dbReference type="SAM" id="Phobius"/>
    </source>
</evidence>
<organism evidence="14 15">
    <name type="scientific">Ficus carica</name>
    <name type="common">Common fig</name>
    <dbReference type="NCBI Taxonomy" id="3494"/>
    <lineage>
        <taxon>Eukaryota</taxon>
        <taxon>Viridiplantae</taxon>
        <taxon>Streptophyta</taxon>
        <taxon>Embryophyta</taxon>
        <taxon>Tracheophyta</taxon>
        <taxon>Spermatophyta</taxon>
        <taxon>Magnoliopsida</taxon>
        <taxon>eudicotyledons</taxon>
        <taxon>Gunneridae</taxon>
        <taxon>Pentapetalae</taxon>
        <taxon>rosids</taxon>
        <taxon>fabids</taxon>
        <taxon>Rosales</taxon>
        <taxon>Moraceae</taxon>
        <taxon>Ficeae</taxon>
        <taxon>Ficus</taxon>
    </lineage>
</organism>
<dbReference type="InterPro" id="IPR001611">
    <property type="entry name" value="Leu-rich_rpt"/>
</dbReference>
<evidence type="ECO:0000256" key="6">
    <source>
        <dbReference type="ARBA" id="ARBA00022729"/>
    </source>
</evidence>
<keyword evidence="8 11" id="KW-1133">Transmembrane helix</keyword>
<dbReference type="GO" id="GO:0004672">
    <property type="term" value="F:protein kinase activity"/>
    <property type="evidence" value="ECO:0007669"/>
    <property type="project" value="InterPro"/>
</dbReference>
<evidence type="ECO:0000256" key="4">
    <source>
        <dbReference type="ARBA" id="ARBA00022614"/>
    </source>
</evidence>
<comment type="caution">
    <text evidence="14">The sequence shown here is derived from an EMBL/GenBank/DDBJ whole genome shotgun (WGS) entry which is preliminary data.</text>
</comment>
<dbReference type="FunFam" id="3.80.10.10:FF:000400">
    <property type="entry name" value="Nuclear pore complex protein NUP107"/>
    <property type="match status" value="1"/>
</dbReference>
<feature type="domain" description="Protein kinase" evidence="13">
    <location>
        <begin position="375"/>
        <end position="646"/>
    </location>
</feature>
<dbReference type="InterPro" id="IPR011009">
    <property type="entry name" value="Kinase-like_dom_sf"/>
</dbReference>
<reference evidence="14" key="1">
    <citation type="submission" date="2023-07" db="EMBL/GenBank/DDBJ databases">
        <title>draft genome sequence of fig (Ficus carica).</title>
        <authorList>
            <person name="Takahashi T."/>
            <person name="Nishimura K."/>
        </authorList>
    </citation>
    <scope>NUCLEOTIDE SEQUENCE</scope>
</reference>
<dbReference type="EMBL" id="BTGU01000005">
    <property type="protein sequence ID" value="GMN35093.1"/>
    <property type="molecule type" value="Genomic_DNA"/>
</dbReference>
<dbReference type="PANTHER" id="PTHR48007:SF37">
    <property type="entry name" value="LEUCINE-RICH REPEAT PROTEIN KINASE FAMILY PROTEIN"/>
    <property type="match status" value="1"/>
</dbReference>
<feature type="signal peptide" evidence="12">
    <location>
        <begin position="1"/>
        <end position="28"/>
    </location>
</feature>
<evidence type="ECO:0000256" key="5">
    <source>
        <dbReference type="ARBA" id="ARBA00022692"/>
    </source>
</evidence>
<keyword evidence="3" id="KW-0964">Secreted</keyword>
<keyword evidence="15" id="KW-1185">Reference proteome</keyword>
<dbReference type="Gene3D" id="3.30.200.20">
    <property type="entry name" value="Phosphorylase Kinase, domain 1"/>
    <property type="match status" value="1"/>
</dbReference>
<name>A0AA88CU73_FICCA</name>
<keyword evidence="9 11" id="KW-0472">Membrane</keyword>
<dbReference type="PANTHER" id="PTHR48007">
    <property type="entry name" value="LEUCINE-RICH REPEAT RECEPTOR-LIKE PROTEIN KINASE PXC1"/>
    <property type="match status" value="1"/>
</dbReference>
<proteinExistence type="inferred from homology"/>
<evidence type="ECO:0000256" key="2">
    <source>
        <dbReference type="ARBA" id="ARBA00004370"/>
    </source>
</evidence>
<evidence type="ECO:0000313" key="14">
    <source>
        <dbReference type="EMBL" id="GMN35093.1"/>
    </source>
</evidence>
<comment type="subcellular location">
    <subcellularLocation>
        <location evidence="2">Membrane</location>
    </subcellularLocation>
    <subcellularLocation>
        <location evidence="1">Secreted</location>
        <location evidence="1">Cell wall</location>
    </subcellularLocation>
</comment>
<evidence type="ECO:0000256" key="3">
    <source>
        <dbReference type="ARBA" id="ARBA00022512"/>
    </source>
</evidence>
<protein>
    <recommendedName>
        <fullName evidence="13">Protein kinase domain-containing protein</fullName>
    </recommendedName>
</protein>
<keyword evidence="7" id="KW-0677">Repeat</keyword>
<dbReference type="Proteomes" id="UP001187192">
    <property type="component" value="Unassembled WGS sequence"/>
</dbReference>
<keyword evidence="3" id="KW-0134">Cell wall</keyword>
<evidence type="ECO:0000256" key="7">
    <source>
        <dbReference type="ARBA" id="ARBA00022737"/>
    </source>
</evidence>
<feature type="chain" id="PRO_5041699312" description="Protein kinase domain-containing protein" evidence="12">
    <location>
        <begin position="29"/>
        <end position="659"/>
    </location>
</feature>
<dbReference type="GO" id="GO:0005524">
    <property type="term" value="F:ATP binding"/>
    <property type="evidence" value="ECO:0007669"/>
    <property type="project" value="InterPro"/>
</dbReference>
<evidence type="ECO:0000313" key="15">
    <source>
        <dbReference type="Proteomes" id="UP001187192"/>
    </source>
</evidence>
<sequence length="659" mass="72501">MRQNKWQPFLHHPLFLSLFFVFSSIVVAENSTFSVPSDALALLAFKSKADLQNNLPFFSPNDTSRFCKWAGIQCLQFRVVRLVLQGLDLHGTFANNTLTRLDQLRVLSLQNNSLTGPIPDLSGLRNLKSLFLDRNSFSGSFPPSILFLHRLRTVDFSYNNLNGSLPAWLANVDRISYLRLEWNHFIGSVPPMNQSALKYFNVSGNNFTGAVPVTPTLLRFDPSSFSWNPGLCGEIIHKECNPSAPFFGPTSSVEAEQPAAALGSNAVELTERGGNNHRRTAVIVGFSCGVVVLVCSLLCFAMAVKKQRRGNNSNRKGVAMMASDDAVAAEAAAEQEKELEEKVKRAQQGIQVAKSGSLAFCAGEAQLYSLEQLMRASAELLGRGTIGTTYKAVLDNRLIVSVKRLDAGKLGGTSREVFETHMESVGGLRHPNLVPLRAYFQAKEERLLIYDYQPNGSLFSLIHGSKSTRAKPLHWTSCLKIAEDVAQGLSYIHQAWRLVHGNLKSNNVLLGPDFEACIADYCLSVLVNPLNNDTNADDPDSAAYKAPETRNSHCEATSKSDVYAFGILLLELITGKATSQLPYLMPNEMAEWVRSTRDGGGDDGGENNEMEMLLELAIACSLTSPEQRPTMWQVMKMLQEIKDAVLMEDGEPDPPSGMS</sequence>
<keyword evidence="5 11" id="KW-0812">Transmembrane</keyword>
<dbReference type="InterPro" id="IPR046959">
    <property type="entry name" value="PRK1-6/SRF4-like"/>
</dbReference>
<evidence type="ECO:0000256" key="12">
    <source>
        <dbReference type="SAM" id="SignalP"/>
    </source>
</evidence>
<dbReference type="AlphaFoldDB" id="A0AA88CU73"/>
<feature type="transmembrane region" description="Helical" evidence="11">
    <location>
        <begin position="281"/>
        <end position="304"/>
    </location>
</feature>
<keyword evidence="4" id="KW-0433">Leucine-rich repeat</keyword>
<dbReference type="SUPFAM" id="SSF56112">
    <property type="entry name" value="Protein kinase-like (PK-like)"/>
    <property type="match status" value="1"/>
</dbReference>
<evidence type="ECO:0000256" key="9">
    <source>
        <dbReference type="ARBA" id="ARBA00023136"/>
    </source>
</evidence>